<feature type="compositionally biased region" description="Low complexity" evidence="1">
    <location>
        <begin position="1108"/>
        <end position="1118"/>
    </location>
</feature>
<gene>
    <name evidence="4" type="ORF">CVIRNUC_008466</name>
</gene>
<feature type="domain" description="Fungal lipase-type" evidence="3">
    <location>
        <begin position="762"/>
        <end position="905"/>
    </location>
</feature>
<feature type="compositionally biased region" description="Low complexity" evidence="1">
    <location>
        <begin position="682"/>
        <end position="706"/>
    </location>
</feature>
<feature type="region of interest" description="Disordered" evidence="1">
    <location>
        <begin position="1016"/>
        <end position="1044"/>
    </location>
</feature>
<feature type="compositionally biased region" description="Basic and acidic residues" evidence="1">
    <location>
        <begin position="1945"/>
        <end position="1954"/>
    </location>
</feature>
<dbReference type="PANTHER" id="PTHR45856">
    <property type="entry name" value="ALPHA/BETA-HYDROLASES SUPERFAMILY PROTEIN"/>
    <property type="match status" value="1"/>
</dbReference>
<evidence type="ECO:0000259" key="3">
    <source>
        <dbReference type="Pfam" id="PF01764"/>
    </source>
</evidence>
<feature type="compositionally biased region" description="Basic and acidic residues" evidence="1">
    <location>
        <begin position="1599"/>
        <end position="1626"/>
    </location>
</feature>
<feature type="compositionally biased region" description="Polar residues" evidence="1">
    <location>
        <begin position="1801"/>
        <end position="1829"/>
    </location>
</feature>
<feature type="transmembrane region" description="Helical" evidence="2">
    <location>
        <begin position="205"/>
        <end position="227"/>
    </location>
</feature>
<feature type="transmembrane region" description="Helical" evidence="2">
    <location>
        <begin position="321"/>
        <end position="342"/>
    </location>
</feature>
<organism evidence="4 5">
    <name type="scientific">Coccomyxa viridis</name>
    <dbReference type="NCBI Taxonomy" id="1274662"/>
    <lineage>
        <taxon>Eukaryota</taxon>
        <taxon>Viridiplantae</taxon>
        <taxon>Chlorophyta</taxon>
        <taxon>core chlorophytes</taxon>
        <taxon>Trebouxiophyceae</taxon>
        <taxon>Trebouxiophyceae incertae sedis</taxon>
        <taxon>Coccomyxaceae</taxon>
        <taxon>Coccomyxa</taxon>
    </lineage>
</organism>
<dbReference type="InterPro" id="IPR029058">
    <property type="entry name" value="AB_hydrolase_fold"/>
</dbReference>
<feature type="compositionally biased region" description="Low complexity" evidence="1">
    <location>
        <begin position="74"/>
        <end position="84"/>
    </location>
</feature>
<proteinExistence type="predicted"/>
<feature type="region of interest" description="Disordered" evidence="1">
    <location>
        <begin position="1195"/>
        <end position="1252"/>
    </location>
</feature>
<evidence type="ECO:0000313" key="4">
    <source>
        <dbReference type="EMBL" id="CAK0785260.1"/>
    </source>
</evidence>
<feature type="transmembrane region" description="Helical" evidence="2">
    <location>
        <begin position="471"/>
        <end position="496"/>
    </location>
</feature>
<feature type="region of interest" description="Disordered" evidence="1">
    <location>
        <begin position="633"/>
        <end position="722"/>
    </location>
</feature>
<dbReference type="Gene3D" id="3.40.50.1820">
    <property type="entry name" value="alpha/beta hydrolase"/>
    <property type="match status" value="1"/>
</dbReference>
<accession>A0AAV1IFM3</accession>
<sequence length="1983" mass="213171">MPGLTGAGSESSKVQDAEDSQERPDINSDIGDVPLTNPARDGSAAARSAQGHAKASRKRPLANAEESDGEGAAGDEAAASGAAGTSRRMPVPSRPSGAGTSVRPHGKAVPPEALPSFMMGIPPQAMPLRPSQRDAAQEAQGQAAGQAADVAAKGATLRQSYSFLADPEKQPKLASKPSPGNSGHFDPTNQMILRLEYLSEPDVKWAIFFIHVAEFVGLVVLILFLAAKLETDDNFFIRDNTLVVVNLCFGVLLWLAVMEVFVIYLQHVFRTNRLRRRWSFRRYRTTVVLLAETLSQIINLCFFILPNAYLLVKPCGWRDPIVLWSNFVSWSCWNTLFLVLVVRVHNLNLWLDKDGQPRGGRRDATIIDAPWIVHAPKLLLWAAAEAFKAAATVIILRRSALRPYYVPPGTEDDCRLWLYECHHDSIVQIMLIVESVLLLLYLSLFLFYLIRSFRQLSTRNFRDFRMSNQSVRLILRTRSAAIVFFAASVIIFYYVRLGSCSTWISSELGYLPMHIVMTAIIIVMLYWFMPKDPDAQDQILQAWLQEFAWTEAEKLQKWKARAGNLRLTSSALHELNKEPMFCFESAIKLYYYSHIIYHYDKLEGFRSSGAEEKKDEVTHIGMFRRKLAQSFGHLHSQSGSGRGRGEAAAERAARKASASASGQGLAEGPVTDNNLATGPNPAATAAKLKASSSSSTTSGSATNGNSQHGSRGPSRGTWGQSRLEDMSLDTALKLYGLERMEVLWERRHDTMALIAWGHNRVVVVFRGTNSLKNVLADLEAWQTPFPPNQAGNHFWERPAVHNGFYNSYTANDFGRKIVRRVCEIVSSNDWEWTKIYCTGHSLGGALATLAAYDISRAMEWVNRPTKIICYTFGAPRLGNYAFAETYNRLVPETWNVVNDQDAVARRFKLCFLYKRPGQRVLINRRGDMLVRPTFIELTLNQTPFNASVHDHFLLSYRDALAEICRAQMTNRKRLEGGLAGVLNLLEGDEFVRGILEPAGLTLEELARPSVMESYRKLNAPPPVQDAAQPLPPSSAGVPRPPLSVFQDAPIEENKQNREVELQHFNPLSLDRESSSSSASTDSFRTAYAQSFASAHSMDDITTPRSLGSARSRNASAASTPSKTPGKRPNMMVGGAPGRPEHLVNGHDPAYSMEQNRAGMTEPFPGFWRDTRTDGAAEAGLSAAAATSAGVAAGAAVSELRQDAPQPAEEKEASADPDAQHMERGASLLSRPEAEDIDQTTDEPGQQGRSEHDLSVATGYTGRRGLVQHARGMSGQQAIHALLQAQRTGGTVAPEVRFAAASALASGAADIKRKRDAQQAAQNTGQEQGVQASVDSQGAQVTNMADETTTEHGDASPPKGAGLLQIQPNTPHTYRINSEFYRASSNEAAGAVAPATADEQGNVRPLMEDSAREDSVDNDAAVPSPRAYGPESSIQHTAGGERHAEAHSGSSSKAAGLVESQAELEGEEAPVEDRSGSWLGWLGWTRPSDSSKADAYSGAERGEAPQSAAAAASQPSHEVVPPGHAASKPTQEAPVHAPAGSSPAQEVSLASAPASEPAQQSSLQSHAASSPKQATSKDACAAQNSPQDPSYSASALPPDDASHSGHAGDADEPITPERPEGPMRLIDRGSTAQRGHALAEPPNLQPIAALPVSASEEGSSAEGSVAHKPAYAEPSADISYCSFYREQPQPESTGSAVGDSAAMAAQPSSGAVSRAPESGQLSGDHAADPAGEKATALLTAAAASLSAPTKATRHPDASPTAAGGPQQVSSMGEETGQCPADGTSAASRAQEALRALSGTGPAESQQPMATPFTFTGTDSASAPGTPNAPTRSARKRSGRRISQPSSVSPRYGANTPKDQGSFFGPGPGRRAAEEEDTSPRSRAMSRYLSGRQSSSAQTSPAASRASTPDKGRSRSDRAELHAAKAPAHTPADGDTSPPRLRRKRTPKELAEEFRGHGLKQASWAPIPIYWAKDGARHDAPPADP</sequence>
<feature type="compositionally biased region" description="Basic and acidic residues" evidence="1">
    <location>
        <begin position="13"/>
        <end position="26"/>
    </location>
</feature>
<keyword evidence="2" id="KW-0812">Transmembrane</keyword>
<protein>
    <recommendedName>
        <fullName evidence="3">Fungal lipase-type domain-containing protein</fullName>
    </recommendedName>
</protein>
<feature type="compositionally biased region" description="Basic and acidic residues" evidence="1">
    <location>
        <begin position="1207"/>
        <end position="1223"/>
    </location>
</feature>
<keyword evidence="2" id="KW-0472">Membrane</keyword>
<feature type="compositionally biased region" description="Low complexity" evidence="1">
    <location>
        <begin position="1732"/>
        <end position="1749"/>
    </location>
</feature>
<evidence type="ECO:0000256" key="2">
    <source>
        <dbReference type="SAM" id="Phobius"/>
    </source>
</evidence>
<dbReference type="InterPro" id="IPR002921">
    <property type="entry name" value="Fungal_lipase-type"/>
</dbReference>
<feature type="compositionally biased region" description="Low complexity" evidence="1">
    <location>
        <begin position="137"/>
        <end position="147"/>
    </location>
</feature>
<feature type="region of interest" description="Disordered" evidence="1">
    <location>
        <begin position="1314"/>
        <end position="1333"/>
    </location>
</feature>
<evidence type="ECO:0000313" key="5">
    <source>
        <dbReference type="Proteomes" id="UP001314263"/>
    </source>
</evidence>
<feature type="compositionally biased region" description="Low complexity" evidence="1">
    <location>
        <begin position="1503"/>
        <end position="1515"/>
    </location>
</feature>
<keyword evidence="2" id="KW-1133">Transmembrane helix</keyword>
<feature type="compositionally biased region" description="Low complexity" evidence="1">
    <location>
        <begin position="1547"/>
        <end position="1569"/>
    </location>
</feature>
<evidence type="ECO:0000256" key="1">
    <source>
        <dbReference type="SAM" id="MobiDB-lite"/>
    </source>
</evidence>
<feature type="compositionally biased region" description="Polar residues" evidence="1">
    <location>
        <begin position="1318"/>
        <end position="1333"/>
    </location>
</feature>
<feature type="region of interest" description="Disordered" evidence="1">
    <location>
        <begin position="1"/>
        <end position="147"/>
    </location>
</feature>
<keyword evidence="5" id="KW-1185">Reference proteome</keyword>
<feature type="compositionally biased region" description="Low complexity" evidence="1">
    <location>
        <begin position="655"/>
        <end position="664"/>
    </location>
</feature>
<dbReference type="CDD" id="cd00519">
    <property type="entry name" value="Lipase_3"/>
    <property type="match status" value="1"/>
</dbReference>
<feature type="transmembrane region" description="Helical" evidence="2">
    <location>
        <begin position="242"/>
        <end position="265"/>
    </location>
</feature>
<feature type="compositionally biased region" description="Basic and acidic residues" evidence="1">
    <location>
        <begin position="1906"/>
        <end position="1921"/>
    </location>
</feature>
<comment type="caution">
    <text evidence="4">The sequence shown here is derived from an EMBL/GenBank/DDBJ whole genome shotgun (WGS) entry which is preliminary data.</text>
</comment>
<feature type="transmembrane region" description="Helical" evidence="2">
    <location>
        <begin position="286"/>
        <end position="309"/>
    </location>
</feature>
<feature type="region of interest" description="Disordered" evidence="1">
    <location>
        <begin position="1407"/>
        <end position="1963"/>
    </location>
</feature>
<dbReference type="EMBL" id="CAUYUE010000012">
    <property type="protein sequence ID" value="CAK0785260.1"/>
    <property type="molecule type" value="Genomic_DNA"/>
</dbReference>
<dbReference type="GO" id="GO:0006629">
    <property type="term" value="P:lipid metabolic process"/>
    <property type="evidence" value="ECO:0007669"/>
    <property type="project" value="InterPro"/>
</dbReference>
<dbReference type="PANTHER" id="PTHR45856:SF24">
    <property type="entry name" value="FUNGAL LIPASE-LIKE DOMAIN-CONTAINING PROTEIN"/>
    <property type="match status" value="1"/>
</dbReference>
<reference evidence="4 5" key="1">
    <citation type="submission" date="2023-10" db="EMBL/GenBank/DDBJ databases">
        <authorList>
            <person name="Maclean D."/>
            <person name="Macfadyen A."/>
        </authorList>
    </citation>
    <scope>NUCLEOTIDE SEQUENCE [LARGE SCALE GENOMIC DNA]</scope>
</reference>
<dbReference type="Pfam" id="PF01764">
    <property type="entry name" value="Lipase_3"/>
    <property type="match status" value="1"/>
</dbReference>
<feature type="compositionally biased region" description="Basic and acidic residues" evidence="1">
    <location>
        <begin position="643"/>
        <end position="653"/>
    </location>
</feature>
<feature type="compositionally biased region" description="Polar residues" evidence="1">
    <location>
        <begin position="1570"/>
        <end position="1592"/>
    </location>
</feature>
<feature type="transmembrane region" description="Helical" evidence="2">
    <location>
        <begin position="508"/>
        <end position="528"/>
    </location>
</feature>
<dbReference type="SUPFAM" id="SSF53474">
    <property type="entry name" value="alpha/beta-Hydrolases"/>
    <property type="match status" value="1"/>
</dbReference>
<feature type="transmembrane region" description="Helical" evidence="2">
    <location>
        <begin position="426"/>
        <end position="450"/>
    </location>
</feature>
<feature type="compositionally biased region" description="Low complexity" evidence="1">
    <location>
        <begin position="1890"/>
        <end position="1905"/>
    </location>
</feature>
<dbReference type="Proteomes" id="UP001314263">
    <property type="component" value="Unassembled WGS sequence"/>
</dbReference>
<feature type="compositionally biased region" description="Low complexity" evidence="1">
    <location>
        <begin position="1651"/>
        <end position="1665"/>
    </location>
</feature>
<feature type="region of interest" description="Disordered" evidence="1">
    <location>
        <begin position="1343"/>
        <end position="1366"/>
    </location>
</feature>
<dbReference type="InterPro" id="IPR051218">
    <property type="entry name" value="Sec_MonoDiacylglyc_Lipase"/>
</dbReference>
<name>A0AAV1IFM3_9CHLO</name>
<feature type="region of interest" description="Disordered" evidence="1">
    <location>
        <begin position="1098"/>
        <end position="1150"/>
    </location>
</feature>